<accession>A0A8S5P1P7</accession>
<evidence type="ECO:0000313" key="1">
    <source>
        <dbReference type="EMBL" id="DAE00568.1"/>
    </source>
</evidence>
<dbReference type="EMBL" id="BK015304">
    <property type="protein sequence ID" value="DAE00568.1"/>
    <property type="molecule type" value="Genomic_DNA"/>
</dbReference>
<sequence>MWKQCEVRITNSIQVGDVAVVAAHPWVYGLGQQTANGVYLSPVNAVTWLAEKLASLTENTEVVIFMVAGQSYDEFVANLDPLTAVFPAPAFTQVSRLTRSAAELATVKMQIPAKAVNGLPAPVPLSVPTTRTMNSAAAVTSAAATGSLSLSGLKASLADFMEQRAGLLSAFAEAAQELAGKSASAWVFTSTGSGTEMVRELLTDIPAVSSIYTAAIMLTGSDLSSIRGMIHDSDHAGA</sequence>
<organism evidence="1">
    <name type="scientific">Peduovirinae sp. ctjOQ18</name>
    <dbReference type="NCBI Taxonomy" id="2825161"/>
    <lineage>
        <taxon>Viruses</taxon>
        <taxon>Duplodnaviria</taxon>
        <taxon>Heunggongvirae</taxon>
        <taxon>Uroviricota</taxon>
        <taxon>Caudoviricetes</taxon>
        <taxon>Peduoviridae</taxon>
    </lineage>
</organism>
<reference evidence="1" key="1">
    <citation type="journal article" date="2021" name="Proc. Natl. Acad. Sci. U.S.A.">
        <title>A Catalog of Tens of Thousands of Viruses from Human Metagenomes Reveals Hidden Associations with Chronic Diseases.</title>
        <authorList>
            <person name="Tisza M.J."/>
            <person name="Buck C.B."/>
        </authorList>
    </citation>
    <scope>NUCLEOTIDE SEQUENCE</scope>
    <source>
        <strain evidence="1">CtjOQ18</strain>
    </source>
</reference>
<name>A0A8S5P1P7_9CAUD</name>
<protein>
    <submittedName>
        <fullName evidence="1">Uncharacterized protein</fullName>
    </submittedName>
</protein>
<proteinExistence type="predicted"/>